<keyword evidence="2" id="KW-1185">Reference proteome</keyword>
<gene>
    <name evidence="1" type="ORF">BLNAU_2487</name>
</gene>
<reference evidence="1 2" key="1">
    <citation type="journal article" date="2022" name="bioRxiv">
        <title>Genomics of Preaxostyla Flagellates Illuminates Evolutionary Transitions and the Path Towards Mitochondrial Loss.</title>
        <authorList>
            <person name="Novak L.V.F."/>
            <person name="Treitli S.C."/>
            <person name="Pyrih J."/>
            <person name="Halakuc P."/>
            <person name="Pipaliya S.V."/>
            <person name="Vacek V."/>
            <person name="Brzon O."/>
            <person name="Soukal P."/>
            <person name="Eme L."/>
            <person name="Dacks J.B."/>
            <person name="Karnkowska A."/>
            <person name="Elias M."/>
            <person name="Hampl V."/>
        </authorList>
    </citation>
    <scope>NUCLEOTIDE SEQUENCE [LARGE SCALE GENOMIC DNA]</scope>
    <source>
        <strain evidence="1">NAU3</strain>
        <tissue evidence="1">Gut</tissue>
    </source>
</reference>
<evidence type="ECO:0000313" key="1">
    <source>
        <dbReference type="EMBL" id="KAK2962654.1"/>
    </source>
</evidence>
<comment type="caution">
    <text evidence="1">The sequence shown here is derived from an EMBL/GenBank/DDBJ whole genome shotgun (WGS) entry which is preliminary data.</text>
</comment>
<evidence type="ECO:0000313" key="2">
    <source>
        <dbReference type="Proteomes" id="UP001281761"/>
    </source>
</evidence>
<dbReference type="EMBL" id="JARBJD010000010">
    <property type="protein sequence ID" value="KAK2962654.1"/>
    <property type="molecule type" value="Genomic_DNA"/>
</dbReference>
<dbReference type="Proteomes" id="UP001281761">
    <property type="component" value="Unassembled WGS sequence"/>
</dbReference>
<sequence length="105" mass="11716">METEFDQVKVADSIIKFARQMAGETPVINEPLKLYLKITDADFRITMLQCIQNNTMQFKGCEPTGTYRSTLGMLSPLDINGRRDPSRNTLVADLKTLMTTIAGGN</sequence>
<accession>A0ABQ9YFV9</accession>
<name>A0ABQ9YFV9_9EUKA</name>
<organism evidence="1 2">
    <name type="scientific">Blattamonas nauphoetae</name>
    <dbReference type="NCBI Taxonomy" id="2049346"/>
    <lineage>
        <taxon>Eukaryota</taxon>
        <taxon>Metamonada</taxon>
        <taxon>Preaxostyla</taxon>
        <taxon>Oxymonadida</taxon>
        <taxon>Blattamonas</taxon>
    </lineage>
</organism>
<proteinExistence type="predicted"/>
<protein>
    <submittedName>
        <fullName evidence="1">Uncharacterized protein</fullName>
    </submittedName>
</protein>